<dbReference type="Pfam" id="PF05013">
    <property type="entry name" value="FGase"/>
    <property type="match status" value="1"/>
</dbReference>
<dbReference type="AlphaFoldDB" id="A0A7W6FZ00"/>
<evidence type="ECO:0000313" key="1">
    <source>
        <dbReference type="EMBL" id="MBB3941009.1"/>
    </source>
</evidence>
<protein>
    <submittedName>
        <fullName evidence="1">Putative N-formylglutamate amidohydrolase</fullName>
    </submittedName>
</protein>
<sequence length="243" mass="26503">MATQTEAYEIVGEPTAGGILIICDHASARVPRDIDLGIPPALLREHIAVDIGVADVARRMVGPGIAAYLANISRLMCDFNRDPDAAGIIPKVSDGHPIPGNALSPQGRAGRIARFFDPYHQALEHLLAARPPAFVLSIHSFTPRLASDPQQRRPWHVGVLYNEDDRGARLALPLLEAEGLIVGDQQPYSGQLLNATMNRHIEAHRRPYLGVEIRQDQIGDAKGQVLWAERLGRIAAAVARHFV</sequence>
<evidence type="ECO:0000313" key="2">
    <source>
        <dbReference type="Proteomes" id="UP000561459"/>
    </source>
</evidence>
<dbReference type="SUPFAM" id="SSF53187">
    <property type="entry name" value="Zn-dependent exopeptidases"/>
    <property type="match status" value="1"/>
</dbReference>
<comment type="caution">
    <text evidence="1">The sequence shown here is derived from an EMBL/GenBank/DDBJ whole genome shotgun (WGS) entry which is preliminary data.</text>
</comment>
<keyword evidence="1" id="KW-0378">Hydrolase</keyword>
<dbReference type="GO" id="GO:0016787">
    <property type="term" value="F:hydrolase activity"/>
    <property type="evidence" value="ECO:0007669"/>
    <property type="project" value="UniProtKB-KW"/>
</dbReference>
<gene>
    <name evidence="1" type="ORF">GGR39_002677</name>
</gene>
<dbReference type="PIRSF" id="PIRSF029730">
    <property type="entry name" value="UCP029730"/>
    <property type="match status" value="1"/>
</dbReference>
<dbReference type="EMBL" id="JACIDY010000007">
    <property type="protein sequence ID" value="MBB3941009.1"/>
    <property type="molecule type" value="Genomic_DNA"/>
</dbReference>
<dbReference type="InterPro" id="IPR007709">
    <property type="entry name" value="N-FG_amidohydro"/>
</dbReference>
<accession>A0A7W6FZ00</accession>
<name>A0A7W6FZ00_9SPHN</name>
<keyword evidence="2" id="KW-1185">Reference proteome</keyword>
<dbReference type="RefSeq" id="WP_183617562.1">
    <property type="nucleotide sequence ID" value="NZ_JACIDY010000007.1"/>
</dbReference>
<organism evidence="1 2">
    <name type="scientific">Novosphingobium fluoreni</name>
    <dbReference type="NCBI Taxonomy" id="1391222"/>
    <lineage>
        <taxon>Bacteria</taxon>
        <taxon>Pseudomonadati</taxon>
        <taxon>Pseudomonadota</taxon>
        <taxon>Alphaproteobacteria</taxon>
        <taxon>Sphingomonadales</taxon>
        <taxon>Sphingomonadaceae</taxon>
        <taxon>Novosphingobium</taxon>
    </lineage>
</organism>
<proteinExistence type="predicted"/>
<dbReference type="Gene3D" id="3.40.630.40">
    <property type="entry name" value="Zn-dependent exopeptidases"/>
    <property type="match status" value="1"/>
</dbReference>
<reference evidence="1 2" key="1">
    <citation type="submission" date="2020-08" db="EMBL/GenBank/DDBJ databases">
        <title>Genomic Encyclopedia of Type Strains, Phase IV (KMG-IV): sequencing the most valuable type-strain genomes for metagenomic binning, comparative biology and taxonomic classification.</title>
        <authorList>
            <person name="Goeker M."/>
        </authorList>
    </citation>
    <scope>NUCLEOTIDE SEQUENCE [LARGE SCALE GENOMIC DNA]</scope>
    <source>
        <strain evidence="1 2">DSM 27568</strain>
    </source>
</reference>
<dbReference type="Proteomes" id="UP000561459">
    <property type="component" value="Unassembled WGS sequence"/>
</dbReference>
<dbReference type="InterPro" id="IPR011227">
    <property type="entry name" value="UCP029730"/>
</dbReference>